<dbReference type="SUPFAM" id="SSF88697">
    <property type="entry name" value="PUA domain-like"/>
    <property type="match status" value="1"/>
</dbReference>
<dbReference type="CDD" id="cd11608">
    <property type="entry name" value="eIF2D_C"/>
    <property type="match status" value="1"/>
</dbReference>
<dbReference type="PROSITE" id="PS50296">
    <property type="entry name" value="SUI1"/>
    <property type="match status" value="1"/>
</dbReference>
<dbReference type="InterPro" id="IPR048248">
    <property type="entry name" value="PUA_eIF2d-like"/>
</dbReference>
<reference evidence="4" key="1">
    <citation type="submission" date="2022-01" db="EMBL/GenBank/DDBJ databases">
        <title>Comparative genomics reveals a dynamic genome evolution in the ectomycorrhizal milk-cap (Lactarius) mushrooms.</title>
        <authorList>
            <consortium name="DOE Joint Genome Institute"/>
            <person name="Lebreton A."/>
            <person name="Tang N."/>
            <person name="Kuo A."/>
            <person name="LaButti K."/>
            <person name="Drula E."/>
            <person name="Barry K."/>
            <person name="Clum A."/>
            <person name="Lipzen A."/>
            <person name="Mousain D."/>
            <person name="Ng V."/>
            <person name="Wang R."/>
            <person name="Wang X."/>
            <person name="Dai Y."/>
            <person name="Henrissat B."/>
            <person name="Grigoriev I.V."/>
            <person name="Guerin-Laguette A."/>
            <person name="Yu F."/>
            <person name="Martin F.M."/>
        </authorList>
    </citation>
    <scope>NUCLEOTIDE SEQUENCE</scope>
    <source>
        <strain evidence="4">QP</strain>
    </source>
</reference>
<feature type="region of interest" description="Disordered" evidence="2">
    <location>
        <begin position="197"/>
        <end position="240"/>
    </location>
</feature>
<evidence type="ECO:0000259" key="3">
    <source>
        <dbReference type="PROSITE" id="PS50296"/>
    </source>
</evidence>
<dbReference type="NCBIfam" id="TIGR00451">
    <property type="entry name" value="unchar_dom_2"/>
    <property type="match status" value="1"/>
</dbReference>
<evidence type="ECO:0000313" key="4">
    <source>
        <dbReference type="EMBL" id="KAH8980475.1"/>
    </source>
</evidence>
<dbReference type="Pfam" id="PF26292">
    <property type="entry name" value="PUA_elF2D"/>
    <property type="match status" value="1"/>
</dbReference>
<dbReference type="GO" id="GO:0003723">
    <property type="term" value="F:RNA binding"/>
    <property type="evidence" value="ECO:0007669"/>
    <property type="project" value="InterPro"/>
</dbReference>
<gene>
    <name evidence="4" type="ORF">EDB92DRAFT_1805748</name>
</gene>
<dbReference type="Gene3D" id="3.30.780.10">
    <property type="entry name" value="SUI1-like domain"/>
    <property type="match status" value="1"/>
</dbReference>
<protein>
    <recommendedName>
        <fullName evidence="3">SUI1 domain-containing protein</fullName>
    </recommendedName>
</protein>
<feature type="region of interest" description="Disordered" evidence="2">
    <location>
        <begin position="1"/>
        <end position="22"/>
    </location>
</feature>
<evidence type="ECO:0000256" key="1">
    <source>
        <dbReference type="ARBA" id="ARBA00022490"/>
    </source>
</evidence>
<dbReference type="CDD" id="cd21156">
    <property type="entry name" value="PUA_eIF2d-like"/>
    <property type="match status" value="1"/>
</dbReference>
<proteinExistence type="predicted"/>
<dbReference type="InterPro" id="IPR004521">
    <property type="entry name" value="Uncharacterised_CHP00451"/>
</dbReference>
<dbReference type="InterPro" id="IPR001950">
    <property type="entry name" value="SUI1"/>
</dbReference>
<feature type="domain" description="SUI1" evidence="3">
    <location>
        <begin position="506"/>
        <end position="577"/>
    </location>
</feature>
<dbReference type="SUPFAM" id="SSF47592">
    <property type="entry name" value="SWIB/MDM2 domain"/>
    <property type="match status" value="1"/>
</dbReference>
<dbReference type="GO" id="GO:0001731">
    <property type="term" value="P:formation of translation preinitiation complex"/>
    <property type="evidence" value="ECO:0007669"/>
    <property type="project" value="InterPro"/>
</dbReference>
<dbReference type="InterPro" id="IPR039759">
    <property type="entry name" value="eIF2D_SUI1"/>
</dbReference>
<dbReference type="Pfam" id="PF17832">
    <property type="entry name" value="Pre-PUA"/>
    <property type="match status" value="1"/>
</dbReference>
<dbReference type="Proteomes" id="UP001201163">
    <property type="component" value="Unassembled WGS sequence"/>
</dbReference>
<dbReference type="SUPFAM" id="SSF55159">
    <property type="entry name" value="eIF1-like"/>
    <property type="match status" value="1"/>
</dbReference>
<dbReference type="InterPro" id="IPR041366">
    <property type="entry name" value="Pre-PUA"/>
</dbReference>
<keyword evidence="1" id="KW-0963">Cytoplasm</keyword>
<dbReference type="EMBL" id="JAKELL010000135">
    <property type="protein sequence ID" value="KAH8980475.1"/>
    <property type="molecule type" value="Genomic_DNA"/>
</dbReference>
<keyword evidence="5" id="KW-1185">Reference proteome</keyword>
<dbReference type="GO" id="GO:0003743">
    <property type="term" value="F:translation initiation factor activity"/>
    <property type="evidence" value="ECO:0007669"/>
    <property type="project" value="InterPro"/>
</dbReference>
<evidence type="ECO:0000256" key="2">
    <source>
        <dbReference type="SAM" id="MobiDB-lite"/>
    </source>
</evidence>
<accession>A0AAD4Q5T5</accession>
<dbReference type="Pfam" id="PF25304">
    <property type="entry name" value="WHD_eIF2D"/>
    <property type="match status" value="1"/>
</dbReference>
<sequence length="594" mass="63419">MFKKPLADTKTSAPLRSSDRRKFKARTTERFQLTPEIADTLVPDGLLVQKFSAYNGEPGVLYTSGDGDPLWFSVGKGLSSSFDELTPTVYTLWKHPTLLPVLTTPAAVIPVLVGGADLMVPGVVQAPAHALAGALVSVAQFMRDARGPPLAVGRMAVDADKIDNNGVNKGKAVVVLHTWKDHLWALGSKCGPPDALPVVAEAAGGAGDDSDGTDGNEGGADTPRPGADQEPAEQAPAVTQDGAAEVEEIEQLTPEEVSTRLRAALLQALRTSLAALPKSAFPMPTTTLYTAHILPARPFSPTATTPVDIKHSAFKSLSAFLRASEKGGLLRLKDARPDVQVGAVFPTHADVIAHEPHRTVGEEDERRRRAEEREAAAEAANAGKTVTVTELWKPHLGTLPLFEDLGIDTTALYPLAEVKSALFTYVEKHDLVNSFEQQFINISSNPVFSAALYGPPNTKGTTPAPEFARREEALSALCKHMQPWYSITVPGDEPIVKKGALRSITVTAKARQGRRGKTCTHITGFEPFNISADALADALRVRCASSTSVSLVAGGGQEVMVQGTQTRVVLELLESLGVPKKWIETAGIKDKKKK</sequence>
<organism evidence="4 5">
    <name type="scientific">Lactarius akahatsu</name>
    <dbReference type="NCBI Taxonomy" id="416441"/>
    <lineage>
        <taxon>Eukaryota</taxon>
        <taxon>Fungi</taxon>
        <taxon>Dikarya</taxon>
        <taxon>Basidiomycota</taxon>
        <taxon>Agaricomycotina</taxon>
        <taxon>Agaricomycetes</taxon>
        <taxon>Russulales</taxon>
        <taxon>Russulaceae</taxon>
        <taxon>Lactarius</taxon>
    </lineage>
</organism>
<dbReference type="InterPro" id="IPR036877">
    <property type="entry name" value="SUI1_dom_sf"/>
</dbReference>
<dbReference type="Gene3D" id="3.10.400.20">
    <property type="match status" value="1"/>
</dbReference>
<dbReference type="PANTHER" id="PTHR12217:SF4">
    <property type="entry name" value="EUKARYOTIC TRANSLATION INITIATION FACTOR 2D"/>
    <property type="match status" value="1"/>
</dbReference>
<dbReference type="PANTHER" id="PTHR12217">
    <property type="entry name" value="EUKARYOTIC TRANSLATION INITIATION FACTOR 2D"/>
    <property type="match status" value="1"/>
</dbReference>
<dbReference type="InterPro" id="IPR015947">
    <property type="entry name" value="PUA-like_sf"/>
</dbReference>
<dbReference type="AlphaFoldDB" id="A0AAD4Q5T5"/>
<dbReference type="Pfam" id="PF01253">
    <property type="entry name" value="SUI1"/>
    <property type="match status" value="1"/>
</dbReference>
<comment type="caution">
    <text evidence="4">The sequence shown here is derived from an EMBL/GenBank/DDBJ whole genome shotgun (WGS) entry which is preliminary data.</text>
</comment>
<evidence type="ECO:0000313" key="5">
    <source>
        <dbReference type="Proteomes" id="UP001201163"/>
    </source>
</evidence>
<dbReference type="InterPro" id="IPR039757">
    <property type="entry name" value="EIF2D"/>
</dbReference>
<name>A0AAD4Q5T5_9AGAM</name>
<dbReference type="InterPro" id="IPR057429">
    <property type="entry name" value="WH_eIF2D"/>
</dbReference>
<dbReference type="PROSITE" id="PS50890">
    <property type="entry name" value="PUA"/>
    <property type="match status" value="1"/>
</dbReference>
<dbReference type="InterPro" id="IPR036885">
    <property type="entry name" value="SWIB_MDM2_dom_sf"/>
</dbReference>